<proteinExistence type="predicted"/>
<dbReference type="InterPro" id="IPR018203">
    <property type="entry name" value="GDP_dissociation_inhibitor"/>
</dbReference>
<dbReference type="Pfam" id="PF01593">
    <property type="entry name" value="Amino_oxidase"/>
    <property type="match status" value="1"/>
</dbReference>
<comment type="subunit">
    <text evidence="2">Interacts with COX5B; this interaction may contribute to localize PYROXD2 to the inner face of the inner mitochondrial membrane.</text>
</comment>
<sequence length="527" mass="55932">MQMADHVIIGSGINALVAGALLSRSGKKVLLLEREDRIGGCMMTHAATLPGFAHDVMAATFVLFLTSPAYAELAEDLGKHGFELCHTAHPTAVLRPCGRGARLTTDRTENIAAFNTLAAGDGDQHGVDVTGIEADAPFLFALLGGDLWSWATARLLLGQIRKRGLNGLKSWIGTALRPARGWLETSYSSPDIQALWAPWVLHTGLTPESSYSGQMGKVIAFALEAAGAPIVKGGAGEAALAFRRLIEANGGEIRTGVDVAKITLSEPNGKTQRVTGVETASGEIIPAKHVLASVTPSQLYNRLLTDDAPQEQIAQAQQYRHGRGSFQLHYALDAVPEWLAEGLEDVALIHLSDGIDAVSKSANEAERGMLPETPTICVGQPHRLDPSRCPEGKAILWLQIPDAPRQIKGDAAGQIATDGSWDEATREAFADRIEGILARHIKGFDKIKLARAAYSPADLAALNMNLVGGDPYGGACTLDQFFTFRPFSSSRNGSTLFRNLHHIGASTHPGPGLGGGSGFNTAKRLGA</sequence>
<evidence type="ECO:0000256" key="1">
    <source>
        <dbReference type="ARBA" id="ARBA00037217"/>
    </source>
</evidence>
<dbReference type="EMBL" id="WSFO01000014">
    <property type="protein sequence ID" value="KAE9627201.1"/>
    <property type="molecule type" value="Genomic_DNA"/>
</dbReference>
<reference evidence="5 6" key="1">
    <citation type="submission" date="2019-12" db="EMBL/GenBank/DDBJ databases">
        <authorList>
            <person name="Zhang Y.-J."/>
        </authorList>
    </citation>
    <scope>NUCLEOTIDE SEQUENCE [LARGE SCALE GENOMIC DNA]</scope>
    <source>
        <strain evidence="5 6">H18S-6</strain>
    </source>
</reference>
<dbReference type="AlphaFoldDB" id="A0A6A4RAN6"/>
<comment type="function">
    <text evidence="1">Probable oxidoreductase that may play a role as regulator of mitochondrial function.</text>
</comment>
<evidence type="ECO:0000313" key="5">
    <source>
        <dbReference type="EMBL" id="KAE9627201.1"/>
    </source>
</evidence>
<organism evidence="5 6">
    <name type="scientific">Parasedimentitalea maritima</name>
    <dbReference type="NCBI Taxonomy" id="2578117"/>
    <lineage>
        <taxon>Bacteria</taxon>
        <taxon>Pseudomonadati</taxon>
        <taxon>Pseudomonadota</taxon>
        <taxon>Alphaproteobacteria</taxon>
        <taxon>Rhodobacterales</taxon>
        <taxon>Paracoccaceae</taxon>
        <taxon>Parasedimentitalea</taxon>
    </lineage>
</organism>
<dbReference type="PANTHER" id="PTHR10668">
    <property type="entry name" value="PHYTOENE DEHYDROGENASE"/>
    <property type="match status" value="1"/>
</dbReference>
<protein>
    <recommendedName>
        <fullName evidence="3">Pyridine nucleotide-disulfide oxidoreductase domain-containing protein 2</fullName>
    </recommendedName>
</protein>
<comment type="caution">
    <text evidence="5">The sequence shown here is derived from an EMBL/GenBank/DDBJ whole genome shotgun (WGS) entry which is preliminary data.</text>
</comment>
<dbReference type="PRINTS" id="PR00891">
    <property type="entry name" value="RABGDIREP"/>
</dbReference>
<evidence type="ECO:0000256" key="3">
    <source>
        <dbReference type="ARBA" id="ARBA00040298"/>
    </source>
</evidence>
<dbReference type="GO" id="GO:0007264">
    <property type="term" value="P:small GTPase-mediated signal transduction"/>
    <property type="evidence" value="ECO:0007669"/>
    <property type="project" value="InterPro"/>
</dbReference>
<dbReference type="GO" id="GO:0005092">
    <property type="term" value="F:GDP-dissociation inhibitor activity"/>
    <property type="evidence" value="ECO:0007669"/>
    <property type="project" value="InterPro"/>
</dbReference>
<dbReference type="InterPro" id="IPR002937">
    <property type="entry name" value="Amino_oxidase"/>
</dbReference>
<dbReference type="Proteomes" id="UP000441586">
    <property type="component" value="Unassembled WGS sequence"/>
</dbReference>
<dbReference type="Gene3D" id="3.50.50.60">
    <property type="entry name" value="FAD/NAD(P)-binding domain"/>
    <property type="match status" value="2"/>
</dbReference>
<dbReference type="SUPFAM" id="SSF51905">
    <property type="entry name" value="FAD/NAD(P)-binding domain"/>
    <property type="match status" value="1"/>
</dbReference>
<evidence type="ECO:0000256" key="2">
    <source>
        <dbReference type="ARBA" id="ARBA00038825"/>
    </source>
</evidence>
<accession>A0A6A4RAN6</accession>
<feature type="domain" description="Amine oxidase" evidence="4">
    <location>
        <begin position="16"/>
        <end position="353"/>
    </location>
</feature>
<evidence type="ECO:0000259" key="4">
    <source>
        <dbReference type="Pfam" id="PF01593"/>
    </source>
</evidence>
<dbReference type="PANTHER" id="PTHR10668:SF105">
    <property type="entry name" value="DEHYDROGENASE-RELATED"/>
    <property type="match status" value="1"/>
</dbReference>
<dbReference type="InterPro" id="IPR036188">
    <property type="entry name" value="FAD/NAD-bd_sf"/>
</dbReference>
<evidence type="ECO:0000313" key="6">
    <source>
        <dbReference type="Proteomes" id="UP000441586"/>
    </source>
</evidence>
<gene>
    <name evidence="5" type="ORF">GP644_20180</name>
</gene>
<name>A0A6A4RAN6_9RHOB</name>